<dbReference type="PANTHER" id="PTHR10039:SF5">
    <property type="entry name" value="NACHT DOMAIN-CONTAINING PROTEIN"/>
    <property type="match status" value="1"/>
</dbReference>
<evidence type="ECO:0000313" key="4">
    <source>
        <dbReference type="Proteomes" id="UP000027920"/>
    </source>
</evidence>
<proteinExistence type="predicted"/>
<dbReference type="Pfam" id="PF24883">
    <property type="entry name" value="NPHP3_N"/>
    <property type="match status" value="1"/>
</dbReference>
<dbReference type="InterPro" id="IPR056884">
    <property type="entry name" value="NPHP3-like_N"/>
</dbReference>
<evidence type="ECO:0000256" key="1">
    <source>
        <dbReference type="ARBA" id="ARBA00022737"/>
    </source>
</evidence>
<dbReference type="EMBL" id="AMGV01000001">
    <property type="protein sequence ID" value="KEF62493.1"/>
    <property type="molecule type" value="Genomic_DNA"/>
</dbReference>
<evidence type="ECO:0000259" key="2">
    <source>
        <dbReference type="PROSITE" id="PS50837"/>
    </source>
</evidence>
<dbReference type="Proteomes" id="UP000027920">
    <property type="component" value="Unassembled WGS sequence"/>
</dbReference>
<feature type="domain" description="NACHT" evidence="2">
    <location>
        <begin position="305"/>
        <end position="467"/>
    </location>
</feature>
<dbReference type="InterPro" id="IPR007111">
    <property type="entry name" value="NACHT_NTPase"/>
</dbReference>
<reference evidence="3 4" key="1">
    <citation type="submission" date="2013-03" db="EMBL/GenBank/DDBJ databases">
        <title>The Genome Sequence of Exophiala aquamarina CBS 119918.</title>
        <authorList>
            <consortium name="The Broad Institute Genomics Platform"/>
            <person name="Cuomo C."/>
            <person name="de Hoog S."/>
            <person name="Gorbushina A."/>
            <person name="Walker B."/>
            <person name="Young S.K."/>
            <person name="Zeng Q."/>
            <person name="Gargeya S."/>
            <person name="Fitzgerald M."/>
            <person name="Haas B."/>
            <person name="Abouelleil A."/>
            <person name="Allen A.W."/>
            <person name="Alvarado L."/>
            <person name="Arachchi H.M."/>
            <person name="Berlin A.M."/>
            <person name="Chapman S.B."/>
            <person name="Gainer-Dewar J."/>
            <person name="Goldberg J."/>
            <person name="Griggs A."/>
            <person name="Gujja S."/>
            <person name="Hansen M."/>
            <person name="Howarth C."/>
            <person name="Imamovic A."/>
            <person name="Ireland A."/>
            <person name="Larimer J."/>
            <person name="McCowan C."/>
            <person name="Murphy C."/>
            <person name="Pearson M."/>
            <person name="Poon T.W."/>
            <person name="Priest M."/>
            <person name="Roberts A."/>
            <person name="Saif S."/>
            <person name="Shea T."/>
            <person name="Sisk P."/>
            <person name="Sykes S."/>
            <person name="Wortman J."/>
            <person name="Nusbaum C."/>
            <person name="Birren B."/>
        </authorList>
    </citation>
    <scope>NUCLEOTIDE SEQUENCE [LARGE SCALE GENOMIC DNA]</scope>
    <source>
        <strain evidence="3 4">CBS 119918</strain>
    </source>
</reference>
<dbReference type="PANTHER" id="PTHR10039">
    <property type="entry name" value="AMELOGENIN"/>
    <property type="match status" value="1"/>
</dbReference>
<dbReference type="Gene3D" id="3.40.50.300">
    <property type="entry name" value="P-loop containing nucleotide triphosphate hydrolases"/>
    <property type="match status" value="1"/>
</dbReference>
<dbReference type="SUPFAM" id="SSF52540">
    <property type="entry name" value="P-loop containing nucleoside triphosphate hydrolases"/>
    <property type="match status" value="1"/>
</dbReference>
<dbReference type="GeneID" id="25275417"/>
<comment type="caution">
    <text evidence="3">The sequence shown here is derived from an EMBL/GenBank/DDBJ whole genome shotgun (WGS) entry which is preliminary data.</text>
</comment>
<keyword evidence="4" id="KW-1185">Reference proteome</keyword>
<dbReference type="RefSeq" id="XP_013265083.1">
    <property type="nucleotide sequence ID" value="XM_013409629.1"/>
</dbReference>
<dbReference type="InterPro" id="IPR056693">
    <property type="entry name" value="DUF7791"/>
</dbReference>
<gene>
    <name evidence="3" type="ORF">A1O9_00466</name>
</gene>
<organism evidence="3 4">
    <name type="scientific">Exophiala aquamarina CBS 119918</name>
    <dbReference type="NCBI Taxonomy" id="1182545"/>
    <lineage>
        <taxon>Eukaryota</taxon>
        <taxon>Fungi</taxon>
        <taxon>Dikarya</taxon>
        <taxon>Ascomycota</taxon>
        <taxon>Pezizomycotina</taxon>
        <taxon>Eurotiomycetes</taxon>
        <taxon>Chaetothyriomycetidae</taxon>
        <taxon>Chaetothyriales</taxon>
        <taxon>Herpotrichiellaceae</taxon>
        <taxon>Exophiala</taxon>
    </lineage>
</organism>
<dbReference type="HOGENOM" id="CLU_002341_6_1_1"/>
<name>A0A072PT25_9EURO</name>
<dbReference type="PROSITE" id="PS50837">
    <property type="entry name" value="NACHT"/>
    <property type="match status" value="1"/>
</dbReference>
<dbReference type="AlphaFoldDB" id="A0A072PT25"/>
<dbReference type="OrthoDB" id="443402at2759"/>
<protein>
    <recommendedName>
        <fullName evidence="2">NACHT domain-containing protein</fullName>
    </recommendedName>
</protein>
<evidence type="ECO:0000313" key="3">
    <source>
        <dbReference type="EMBL" id="KEF62493.1"/>
    </source>
</evidence>
<sequence length="1035" mass="117331">MEPLSAFSVACNVLQIVELGAKALKTAAEYRSAADGVISEHAELRNISQSLLALNADLRASLSAPTPTDTKVQSKAKILLESANGQCLKVSTDFIKLLDRLKVDGTRHAMLESLRLSVKSLWYKDKLDSLNNALAQARDNLNVAFLMYMNSKQATAAGQLDIVRSATETEGKILDAVSQSSSAIQRDIQTLVNKLESMSIDSFRQNQTQFLAAHHVALSDLAANVESILFQQYDMESLKVQRLALVAQQRILDSLNFPMMNDRRDHVDLAHKDTCQWILSSHRTGPPRPWDDFPSWLASTDGNSRIYWLHGKPGSGKSTLMRFLDDNLSSCSQMHQWAENKPLLRAQHFFWNSGNTLQKSLAGLLRSLCLQILEQLPESIPEVINTKRWTTALLPGNDSYSVEWTETELADVLRSSILMGSKSAKIFLLVDGLDEVQGRDGALDTLVELLSSLSDQPSVKICVSSRPWNIFRDSFGGCPQLRLEDFTQNDIFQYVQGRLHSHPRFKFIIRREPEEARKLVNDISRKSSGVFLWVRLVMEELRAGLRDGDDILRLSRKLEVIPTDLNEYFQRMMNSISFNHRREASMILQVALHEETEFGTLHPLYLMDLSFIDEERPEFAIEKGYDFSNFDLVDSEEIQYRLDCTARRLNSRCMGLLECKYDAYSPIFNMWDHSREETSQFGLASLSMSRKAQMDLLETPDHQSAFGGSNIHRAFNFYVDFLHRSCRDFLLSTKTQTLLQQYTGGPFDARSFLRSSRLTQMMALGARGPQGKFAATLASYLLSTISLHEFRTHKSSATVAAIMQPLIEDIVRHNEFEPVGWYINSSLYTWHTEESSFLTLAIDFNLTSYIMDSMTTTAIENKKGRPILDHVLRPRFVGRPSELGIGNTLPDLEILRLVLDCGANPNQEYEESSVWALFLFSLIGASNLIISDRNVGCPQLKKAYIGALHLLIEYGAASRLRRTWILNQPRDLEYNVYDPRTAISYQQEIWPKLITAVESSTGEDYPVLELFEFLRNIFGDETDFLKAEIGSRNST</sequence>
<dbReference type="Pfam" id="PF25053">
    <property type="entry name" value="DUF7791"/>
    <property type="match status" value="1"/>
</dbReference>
<dbReference type="STRING" id="1182545.A0A072PT25"/>
<dbReference type="InterPro" id="IPR027417">
    <property type="entry name" value="P-loop_NTPase"/>
</dbReference>
<keyword evidence="1" id="KW-0677">Repeat</keyword>
<dbReference type="VEuPathDB" id="FungiDB:A1O9_00466"/>
<accession>A0A072PT25</accession>